<dbReference type="Pfam" id="PF00072">
    <property type="entry name" value="Response_reg"/>
    <property type="match status" value="1"/>
</dbReference>
<dbReference type="SUPFAM" id="SSF52172">
    <property type="entry name" value="CheY-like"/>
    <property type="match status" value="1"/>
</dbReference>
<dbReference type="InterPro" id="IPR000792">
    <property type="entry name" value="Tscrpt_reg_LuxR_C"/>
</dbReference>
<dbReference type="CDD" id="cd17535">
    <property type="entry name" value="REC_NarL-like"/>
    <property type="match status" value="1"/>
</dbReference>
<name>A0A6I3SP27_HELMO</name>
<dbReference type="CDD" id="cd06170">
    <property type="entry name" value="LuxR_C_like"/>
    <property type="match status" value="1"/>
</dbReference>
<dbReference type="InterPro" id="IPR039420">
    <property type="entry name" value="WalR-like"/>
</dbReference>
<dbReference type="PANTHER" id="PTHR43214:SF43">
    <property type="entry name" value="TWO-COMPONENT RESPONSE REGULATOR"/>
    <property type="match status" value="1"/>
</dbReference>
<dbReference type="PROSITE" id="PS50043">
    <property type="entry name" value="HTH_LUXR_2"/>
    <property type="match status" value="1"/>
</dbReference>
<feature type="domain" description="Response regulatory" evidence="9">
    <location>
        <begin position="5"/>
        <end position="121"/>
    </location>
</feature>
<evidence type="ECO:0000256" key="6">
    <source>
        <dbReference type="ARBA" id="ARBA00024867"/>
    </source>
</evidence>
<evidence type="ECO:0000256" key="3">
    <source>
        <dbReference type="ARBA" id="ARBA00023015"/>
    </source>
</evidence>
<dbReference type="RefSeq" id="WP_155477085.1">
    <property type="nucleotide sequence ID" value="NZ_WNKU01000017.1"/>
</dbReference>
<keyword evidence="3" id="KW-0805">Transcription regulation</keyword>
<dbReference type="PANTHER" id="PTHR43214">
    <property type="entry name" value="TWO-COMPONENT RESPONSE REGULATOR"/>
    <property type="match status" value="1"/>
</dbReference>
<comment type="function">
    <text evidence="6">May play the central regulatory role in sporulation. It may be an element of the effector pathway responsible for the activation of sporulation genes in response to nutritional stress. Spo0A may act in concert with spo0H (a sigma factor) to control the expression of some genes that are critical to the sporulation process.</text>
</comment>
<dbReference type="InterPro" id="IPR001789">
    <property type="entry name" value="Sig_transdc_resp-reg_receiver"/>
</dbReference>
<dbReference type="EMBL" id="WNKU01000017">
    <property type="protein sequence ID" value="MTV49997.1"/>
    <property type="molecule type" value="Genomic_DNA"/>
</dbReference>
<protein>
    <recommendedName>
        <fullName evidence="1">Stage 0 sporulation protein A homolog</fullName>
    </recommendedName>
</protein>
<keyword evidence="2 7" id="KW-0597">Phosphoprotein</keyword>
<dbReference type="SMART" id="SM00421">
    <property type="entry name" value="HTH_LUXR"/>
    <property type="match status" value="1"/>
</dbReference>
<evidence type="ECO:0000256" key="2">
    <source>
        <dbReference type="ARBA" id="ARBA00022553"/>
    </source>
</evidence>
<dbReference type="SMART" id="SM00448">
    <property type="entry name" value="REC"/>
    <property type="match status" value="1"/>
</dbReference>
<feature type="domain" description="HTH luxR-type" evidence="8">
    <location>
        <begin position="137"/>
        <end position="202"/>
    </location>
</feature>
<dbReference type="Proteomes" id="UP000430670">
    <property type="component" value="Unassembled WGS sequence"/>
</dbReference>
<accession>A0A6I3SP27</accession>
<evidence type="ECO:0000256" key="7">
    <source>
        <dbReference type="PROSITE-ProRule" id="PRU00169"/>
    </source>
</evidence>
<dbReference type="Pfam" id="PF00196">
    <property type="entry name" value="GerE"/>
    <property type="match status" value="1"/>
</dbReference>
<organism evidence="10 11">
    <name type="scientific">Heliobacterium mobile</name>
    <name type="common">Heliobacillus mobilis</name>
    <dbReference type="NCBI Taxonomy" id="28064"/>
    <lineage>
        <taxon>Bacteria</taxon>
        <taxon>Bacillati</taxon>
        <taxon>Bacillota</taxon>
        <taxon>Clostridia</taxon>
        <taxon>Eubacteriales</taxon>
        <taxon>Heliobacteriaceae</taxon>
        <taxon>Heliobacterium</taxon>
    </lineage>
</organism>
<evidence type="ECO:0000256" key="4">
    <source>
        <dbReference type="ARBA" id="ARBA00023125"/>
    </source>
</evidence>
<keyword evidence="4" id="KW-0238">DNA-binding</keyword>
<evidence type="ECO:0000256" key="1">
    <source>
        <dbReference type="ARBA" id="ARBA00018672"/>
    </source>
</evidence>
<dbReference type="GO" id="GO:0003677">
    <property type="term" value="F:DNA binding"/>
    <property type="evidence" value="ECO:0007669"/>
    <property type="project" value="UniProtKB-KW"/>
</dbReference>
<dbReference type="InterPro" id="IPR011006">
    <property type="entry name" value="CheY-like_superfamily"/>
</dbReference>
<evidence type="ECO:0000256" key="5">
    <source>
        <dbReference type="ARBA" id="ARBA00023163"/>
    </source>
</evidence>
<dbReference type="InterPro" id="IPR058245">
    <property type="entry name" value="NreC/VraR/RcsB-like_REC"/>
</dbReference>
<dbReference type="GO" id="GO:0000160">
    <property type="term" value="P:phosphorelay signal transduction system"/>
    <property type="evidence" value="ECO:0007669"/>
    <property type="project" value="InterPro"/>
</dbReference>
<dbReference type="PROSITE" id="PS50110">
    <property type="entry name" value="RESPONSE_REGULATORY"/>
    <property type="match status" value="1"/>
</dbReference>
<gene>
    <name evidence="10" type="ORF">GJ688_13535</name>
</gene>
<evidence type="ECO:0000259" key="8">
    <source>
        <dbReference type="PROSITE" id="PS50043"/>
    </source>
</evidence>
<dbReference type="Gene3D" id="3.40.50.2300">
    <property type="match status" value="1"/>
</dbReference>
<evidence type="ECO:0000259" key="9">
    <source>
        <dbReference type="PROSITE" id="PS50110"/>
    </source>
</evidence>
<dbReference type="OrthoDB" id="9779069at2"/>
<sequence>MSMIPILLADDHCIVREGVKLILESTNEFQVVGEVSHGDELIDAVLKKKPHLIVSDLMMPGTSILENCKQMKEKIPELKVVVLTAFANNQDIQKAMLSGIDGYVLKDSMPQQIINTMRLVSAGYLCFQPNHETCKNKANHEIHLTERELQIFRLVKENLNNQEIAQRLFISEATVKTHVSSILRKTGQPNRAQAVLYAIKVGLL</sequence>
<evidence type="ECO:0000313" key="11">
    <source>
        <dbReference type="Proteomes" id="UP000430670"/>
    </source>
</evidence>
<dbReference type="GO" id="GO:0006355">
    <property type="term" value="P:regulation of DNA-templated transcription"/>
    <property type="evidence" value="ECO:0007669"/>
    <property type="project" value="InterPro"/>
</dbReference>
<proteinExistence type="predicted"/>
<comment type="caution">
    <text evidence="10">The sequence shown here is derived from an EMBL/GenBank/DDBJ whole genome shotgun (WGS) entry which is preliminary data.</text>
</comment>
<evidence type="ECO:0000313" key="10">
    <source>
        <dbReference type="EMBL" id="MTV49997.1"/>
    </source>
</evidence>
<keyword evidence="5" id="KW-0804">Transcription</keyword>
<dbReference type="PRINTS" id="PR00038">
    <property type="entry name" value="HTHLUXR"/>
</dbReference>
<dbReference type="AlphaFoldDB" id="A0A6I3SP27"/>
<reference evidence="10 11" key="1">
    <citation type="submission" date="2019-11" db="EMBL/GenBank/DDBJ databases">
        <title>Whole-genome sequence of a the green, strictly anaerobic photosynthetic bacterium Heliobacillus mobilis DSM 6151.</title>
        <authorList>
            <person name="Kyndt J.A."/>
            <person name="Meyer T.E."/>
        </authorList>
    </citation>
    <scope>NUCLEOTIDE SEQUENCE [LARGE SCALE GENOMIC DNA]</scope>
    <source>
        <strain evidence="10 11">DSM 6151</strain>
    </source>
</reference>
<feature type="modified residue" description="4-aspartylphosphate" evidence="7">
    <location>
        <position position="56"/>
    </location>
</feature>
<keyword evidence="11" id="KW-1185">Reference proteome</keyword>